<protein>
    <recommendedName>
        <fullName evidence="2">Retrovirus-related Pol polyprotein from transposon TNT 1-94-like beta-barrel domain-containing protein</fullName>
    </recommendedName>
</protein>
<evidence type="ECO:0000313" key="3">
    <source>
        <dbReference type="EMBL" id="KAF5379262.1"/>
    </source>
</evidence>
<comment type="caution">
    <text evidence="3">The sequence shown here is derived from an EMBL/GenBank/DDBJ whole genome shotgun (WGS) entry which is preliminary data.</text>
</comment>
<reference evidence="3 4" key="1">
    <citation type="journal article" date="2020" name="ISME J.">
        <title>Uncovering the hidden diversity of litter-decomposition mechanisms in mushroom-forming fungi.</title>
        <authorList>
            <person name="Floudas D."/>
            <person name="Bentzer J."/>
            <person name="Ahren D."/>
            <person name="Johansson T."/>
            <person name="Persson P."/>
            <person name="Tunlid A."/>
        </authorList>
    </citation>
    <scope>NUCLEOTIDE SEQUENCE [LARGE SCALE GENOMIC DNA]</scope>
    <source>
        <strain evidence="3 4">CBS 406.79</strain>
    </source>
</reference>
<feature type="compositionally biased region" description="Polar residues" evidence="1">
    <location>
        <begin position="209"/>
        <end position="238"/>
    </location>
</feature>
<dbReference type="EMBL" id="JAACJN010000071">
    <property type="protein sequence ID" value="KAF5379262.1"/>
    <property type="molecule type" value="Genomic_DNA"/>
</dbReference>
<evidence type="ECO:0000256" key="1">
    <source>
        <dbReference type="SAM" id="MobiDB-lite"/>
    </source>
</evidence>
<evidence type="ECO:0000259" key="2">
    <source>
        <dbReference type="Pfam" id="PF22936"/>
    </source>
</evidence>
<feature type="region of interest" description="Disordered" evidence="1">
    <location>
        <begin position="204"/>
        <end position="260"/>
    </location>
</feature>
<name>A0A8H5H9N5_9AGAR</name>
<keyword evidence="4" id="KW-1185">Reference proteome</keyword>
<dbReference type="Proteomes" id="UP000518752">
    <property type="component" value="Unassembled WGS sequence"/>
</dbReference>
<sequence length="552" mass="61073">MKPIKNVFDQRYHSDPHVQRCQLGVLMKAYLRLQGVWRITSGDYTIPARTTSTNAAGVTVDSTSEEVKKEIRDWQRYDDMAQGAIQMRLPNNIARVIMDDTSKETWDTIKAQYGTTGSAGKFAIFRQAISFTIFDNTNPTTPIANLMGLFSRLDELQVDFSDAIQAMIILAALPPSWDSFCATMLAGTAGLSPALLIPSISDEYRHRQSGSNGKKQRNEGASNNGQQTSNDASGSGQSNKHKTRRGKGKGGKGKGKPGVHAHASEVDAINSASANNAIPVASFATAHFTTIPAETKAAMTTKVDTDLAKTNGLDYLFKKEGNKFIEGSSKDVNNPILVNIKQEEQEIDLAIDFNQFYDTYLVNSKGEDLNDEDMEEVYGSGDEKLIFWQVAFAKLRRTLSNQMHRTKQMFNKLCNMRIPSGNKTHLFTHSIFTDIVFNLNSVNSMIHSILYPIDSDNISDLRNVHGETSENANGEKLFLVNWLLDSGASDHFTPFLKDFAEYHEFDTPMSVETADKNSKVQILGYGTVIITHDNGLGSVQTTKLSLPTTLHT</sequence>
<feature type="domain" description="Retrovirus-related Pol polyprotein from transposon TNT 1-94-like beta-barrel" evidence="2">
    <location>
        <begin position="482"/>
        <end position="535"/>
    </location>
</feature>
<dbReference type="Pfam" id="PF14223">
    <property type="entry name" value="Retrotran_gag_2"/>
    <property type="match status" value="1"/>
</dbReference>
<evidence type="ECO:0000313" key="4">
    <source>
        <dbReference type="Proteomes" id="UP000518752"/>
    </source>
</evidence>
<dbReference type="OrthoDB" id="3069822at2759"/>
<gene>
    <name evidence="3" type="ORF">D9757_010704</name>
</gene>
<organism evidence="3 4">
    <name type="scientific">Collybiopsis confluens</name>
    <dbReference type="NCBI Taxonomy" id="2823264"/>
    <lineage>
        <taxon>Eukaryota</taxon>
        <taxon>Fungi</taxon>
        <taxon>Dikarya</taxon>
        <taxon>Basidiomycota</taxon>
        <taxon>Agaricomycotina</taxon>
        <taxon>Agaricomycetes</taxon>
        <taxon>Agaricomycetidae</taxon>
        <taxon>Agaricales</taxon>
        <taxon>Marasmiineae</taxon>
        <taxon>Omphalotaceae</taxon>
        <taxon>Collybiopsis</taxon>
    </lineage>
</organism>
<accession>A0A8H5H9N5</accession>
<proteinExistence type="predicted"/>
<dbReference type="AlphaFoldDB" id="A0A8H5H9N5"/>
<dbReference type="InterPro" id="IPR054722">
    <property type="entry name" value="PolX-like_BBD"/>
</dbReference>
<feature type="compositionally biased region" description="Basic residues" evidence="1">
    <location>
        <begin position="239"/>
        <end position="259"/>
    </location>
</feature>
<dbReference type="Pfam" id="PF22936">
    <property type="entry name" value="Pol_BBD"/>
    <property type="match status" value="1"/>
</dbReference>